<accession>A0AA39Q738</accession>
<reference evidence="1" key="1">
    <citation type="submission" date="2023-06" db="EMBL/GenBank/DDBJ databases">
        <authorList>
            <consortium name="Lawrence Berkeley National Laboratory"/>
            <person name="Ahrendt S."/>
            <person name="Sahu N."/>
            <person name="Indic B."/>
            <person name="Wong-Bajracharya J."/>
            <person name="Merenyi Z."/>
            <person name="Ke H.-M."/>
            <person name="Monk M."/>
            <person name="Kocsube S."/>
            <person name="Drula E."/>
            <person name="Lipzen A."/>
            <person name="Balint B."/>
            <person name="Henrissat B."/>
            <person name="Andreopoulos B."/>
            <person name="Martin F.M."/>
            <person name="Harder C.B."/>
            <person name="Rigling D."/>
            <person name="Ford K.L."/>
            <person name="Foster G.D."/>
            <person name="Pangilinan J."/>
            <person name="Papanicolaou A."/>
            <person name="Barry K."/>
            <person name="LaButti K."/>
            <person name="Viragh M."/>
            <person name="Koriabine M."/>
            <person name="Yan M."/>
            <person name="Riley R."/>
            <person name="Champramary S."/>
            <person name="Plett K.L."/>
            <person name="Tsai I.J."/>
            <person name="Slot J."/>
            <person name="Sipos G."/>
            <person name="Plett J."/>
            <person name="Nagy L.G."/>
            <person name="Grigoriev I.V."/>
        </authorList>
    </citation>
    <scope>NUCLEOTIDE SEQUENCE</scope>
    <source>
        <strain evidence="1">HWK02</strain>
    </source>
</reference>
<dbReference type="Proteomes" id="UP001175228">
    <property type="component" value="Unassembled WGS sequence"/>
</dbReference>
<dbReference type="EMBL" id="JAUEPU010000013">
    <property type="protein sequence ID" value="KAK0497492.1"/>
    <property type="molecule type" value="Genomic_DNA"/>
</dbReference>
<comment type="caution">
    <text evidence="1">The sequence shown here is derived from an EMBL/GenBank/DDBJ whole genome shotgun (WGS) entry which is preliminary data.</text>
</comment>
<gene>
    <name evidence="1" type="ORF">EDD18DRAFT_155917</name>
</gene>
<protein>
    <submittedName>
        <fullName evidence="1">Uncharacterized protein</fullName>
    </submittedName>
</protein>
<dbReference type="AlphaFoldDB" id="A0AA39Q738"/>
<keyword evidence="2" id="KW-1185">Reference proteome</keyword>
<proteinExistence type="predicted"/>
<evidence type="ECO:0000313" key="1">
    <source>
        <dbReference type="EMBL" id="KAK0497492.1"/>
    </source>
</evidence>
<sequence length="151" mass="17711">MSCGPSIAAPVFLREPLRVYVIATQFGWEEEAELASRHTLELSLHEEQHQEALRRIPTRALVKLFKFHQKRRDEFRVGMQGEGHVMCAGCGKAVDREAWAALVWRMFWEMVARPSGERLCSLESEEWDEIERCFHLDKRIQDLCGVYWLSY</sequence>
<name>A0AA39Q738_9AGAR</name>
<evidence type="ECO:0000313" key="2">
    <source>
        <dbReference type="Proteomes" id="UP001175228"/>
    </source>
</evidence>
<organism evidence="1 2">
    <name type="scientific">Armillaria luteobubalina</name>
    <dbReference type="NCBI Taxonomy" id="153913"/>
    <lineage>
        <taxon>Eukaryota</taxon>
        <taxon>Fungi</taxon>
        <taxon>Dikarya</taxon>
        <taxon>Basidiomycota</taxon>
        <taxon>Agaricomycotina</taxon>
        <taxon>Agaricomycetes</taxon>
        <taxon>Agaricomycetidae</taxon>
        <taxon>Agaricales</taxon>
        <taxon>Marasmiineae</taxon>
        <taxon>Physalacriaceae</taxon>
        <taxon>Armillaria</taxon>
    </lineage>
</organism>